<evidence type="ECO:0000313" key="3">
    <source>
        <dbReference type="EMBL" id="AAO06180.1"/>
    </source>
</evidence>
<keyword evidence="3" id="KW-0614">Plasmid</keyword>
<reference evidence="3 4" key="1">
    <citation type="journal article" date="2003" name="Mol. Microbiol.">
        <title>Genome-based analysis of virulence genes in a non-biofilm-forming Staphylococcus epidermidis strain (ATCC 12228).</title>
        <authorList>
            <person name="Zhang Y.Q."/>
            <person name="Ren S.X."/>
            <person name="Li H.L."/>
            <person name="Wang Y.X."/>
            <person name="Fu G."/>
            <person name="Yang J."/>
            <person name="Qin Z.Q."/>
            <person name="Miao Y.G."/>
            <person name="Wang W.Y."/>
            <person name="Chen R.S."/>
            <person name="Shen Y."/>
            <person name="Chen Z."/>
            <person name="Yuan Z.H."/>
            <person name="Zhao G.P."/>
            <person name="Qu D."/>
            <person name="Danchin A."/>
            <person name="Wen Y.M."/>
        </authorList>
    </citation>
    <scope>NUCLEOTIDE SEQUENCE [LARGE SCALE GENOMIC DNA]</scope>
    <source>
        <strain evidence="4">ATCC 12228 / FDA PCI 1200</strain>
        <plasmid evidence="3 4">pSE-12228-04</plasmid>
    </source>
</reference>
<geneLocation type="plasmid" evidence="3 4">
    <name>pSE-12228-04</name>
</geneLocation>
<dbReference type="GO" id="GO:0000150">
    <property type="term" value="F:DNA strand exchange activity"/>
    <property type="evidence" value="ECO:0007669"/>
    <property type="project" value="InterPro"/>
</dbReference>
<dbReference type="EMBL" id="AE015933">
    <property type="protein sequence ID" value="AAO06180.1"/>
    <property type="molecule type" value="Genomic_DNA"/>
</dbReference>
<evidence type="ECO:0000259" key="2">
    <source>
        <dbReference type="PROSITE" id="PS51736"/>
    </source>
</evidence>
<dbReference type="CDD" id="cd03768">
    <property type="entry name" value="SR_ResInv"/>
    <property type="match status" value="1"/>
</dbReference>
<dbReference type="InterPro" id="IPR006119">
    <property type="entry name" value="Resolv_N"/>
</dbReference>
<dbReference type="PROSITE" id="PS50943">
    <property type="entry name" value="HTH_CROC1"/>
    <property type="match status" value="1"/>
</dbReference>
<dbReference type="HOGENOM" id="CLU_010686_8_0_9"/>
<dbReference type="PATRIC" id="fig|176280.10.peg.2413"/>
<dbReference type="PROSITE" id="PS51736">
    <property type="entry name" value="RECOMBINASES_3"/>
    <property type="match status" value="1"/>
</dbReference>
<dbReference type="Pfam" id="PF00239">
    <property type="entry name" value="Resolvase"/>
    <property type="match status" value="1"/>
</dbReference>
<accession>A0A0H2VJ77</accession>
<dbReference type="Gene3D" id="3.40.50.1390">
    <property type="entry name" value="Resolvase, N-terminal catalytic domain"/>
    <property type="match status" value="1"/>
</dbReference>
<dbReference type="SUPFAM" id="SSF53041">
    <property type="entry name" value="Resolvase-like"/>
    <property type="match status" value="1"/>
</dbReference>
<evidence type="ECO:0000313" key="4">
    <source>
        <dbReference type="Proteomes" id="UP000001411"/>
    </source>
</evidence>
<name>A0A0H2VJ77_STAES</name>
<organism evidence="3 4">
    <name type="scientific">Staphylococcus epidermidis (strain ATCC 12228 / FDA PCI 1200)</name>
    <dbReference type="NCBI Taxonomy" id="176280"/>
    <lineage>
        <taxon>Bacteria</taxon>
        <taxon>Bacillati</taxon>
        <taxon>Bacillota</taxon>
        <taxon>Bacilli</taxon>
        <taxon>Bacillales</taxon>
        <taxon>Staphylococcaceae</taxon>
        <taxon>Staphylococcus</taxon>
    </lineage>
</organism>
<feature type="domain" description="HTH cro/C1-type" evidence="1">
    <location>
        <begin position="152"/>
        <end position="179"/>
    </location>
</feature>
<feature type="domain" description="Resolvase/invertase-type recombinase catalytic" evidence="2">
    <location>
        <begin position="2"/>
        <end position="136"/>
    </location>
</feature>
<dbReference type="Pfam" id="PF02796">
    <property type="entry name" value="HTH_7"/>
    <property type="match status" value="1"/>
</dbReference>
<gene>
    <name evidence="3" type="ordered locus">SE_p416</name>
</gene>
<dbReference type="Gene3D" id="1.10.10.60">
    <property type="entry name" value="Homeodomain-like"/>
    <property type="match status" value="1"/>
</dbReference>
<dbReference type="AlphaFoldDB" id="A0A0H2VJ77"/>
<dbReference type="InterPro" id="IPR001387">
    <property type="entry name" value="Cro/C1-type_HTH"/>
</dbReference>
<dbReference type="SMART" id="SM00857">
    <property type="entry name" value="Resolvase"/>
    <property type="match status" value="1"/>
</dbReference>
<dbReference type="OrthoDB" id="9797501at2"/>
<proteinExistence type="predicted"/>
<protein>
    <submittedName>
        <fullName evidence="3">Putative resolvase</fullName>
    </submittedName>
</protein>
<dbReference type="RefSeq" id="WP_011117525.1">
    <property type="nucleotide sequence ID" value="NC_005005.1"/>
</dbReference>
<dbReference type="GO" id="GO:0003677">
    <property type="term" value="F:DNA binding"/>
    <property type="evidence" value="ECO:0007669"/>
    <property type="project" value="InterPro"/>
</dbReference>
<sequence>MSKIGYIRQLPKSESIDLQLLKLRSYGCNCIFIESEDRNIGELDELSNCLNFLKKGDTLVVNNLQHLGKTPKEFVLFSQWLLMKNIKLDIVDMKISTSDEKTKDMFYSILYAINENESIIASERTKIGLKTARFRGRNGGRPSISNEIKKQIKNLYREKKLTVAEIAKKVGVSTTTVYRTLK</sequence>
<dbReference type="KEGG" id="sep:SE_p416"/>
<dbReference type="Proteomes" id="UP000001411">
    <property type="component" value="Plasmid pSE-12228-04"/>
</dbReference>
<dbReference type="InterPro" id="IPR036162">
    <property type="entry name" value="Resolvase-like_N_sf"/>
</dbReference>
<dbReference type="InterPro" id="IPR006120">
    <property type="entry name" value="Resolvase_HTH_dom"/>
</dbReference>
<evidence type="ECO:0000259" key="1">
    <source>
        <dbReference type="PROSITE" id="PS50943"/>
    </source>
</evidence>